<reference evidence="1 2" key="1">
    <citation type="journal article" date="2017" name="Front. Microbiol.">
        <title>Labilibaculum manganireducens gen. nov., sp. nov. and Labilibaculum filiforme sp. nov., Novel Bacteroidetes Isolated from Subsurface Sediments of the Baltic Sea.</title>
        <authorList>
            <person name="Vandieken V."/>
            <person name="Marshall I.P."/>
            <person name="Niemann H."/>
            <person name="Engelen B."/>
            <person name="Cypionka H."/>
        </authorList>
    </citation>
    <scope>NUCLEOTIDE SEQUENCE [LARGE SCALE GENOMIC DNA]</scope>
    <source>
        <strain evidence="1 2">59.16B</strain>
    </source>
</reference>
<sequence length="84" mass="9807">MQMGVICREKGRPAFKIRGMIEDWVKLAFSTVFLRVQLFFFVRMGMEFIAFPLITSNSFLTNEQFYLHLHPEFSINKAGGISLR</sequence>
<evidence type="ECO:0000313" key="2">
    <source>
        <dbReference type="Proteomes" id="UP000233535"/>
    </source>
</evidence>
<proteinExistence type="predicted"/>
<dbReference type="AlphaFoldDB" id="A0A2N3HUU5"/>
<evidence type="ECO:0000313" key="1">
    <source>
        <dbReference type="EMBL" id="PKQ61834.1"/>
    </source>
</evidence>
<organism evidence="1 2">
    <name type="scientific">Labilibaculum filiforme</name>
    <dbReference type="NCBI Taxonomy" id="1940526"/>
    <lineage>
        <taxon>Bacteria</taxon>
        <taxon>Pseudomonadati</taxon>
        <taxon>Bacteroidota</taxon>
        <taxon>Bacteroidia</taxon>
        <taxon>Marinilabiliales</taxon>
        <taxon>Marinifilaceae</taxon>
        <taxon>Labilibaculum</taxon>
    </lineage>
</organism>
<keyword evidence="2" id="KW-1185">Reference proteome</keyword>
<gene>
    <name evidence="1" type="ORF">BZG02_14505</name>
</gene>
<name>A0A2N3HUU5_9BACT</name>
<protein>
    <submittedName>
        <fullName evidence="1">Uncharacterized protein</fullName>
    </submittedName>
</protein>
<dbReference type="Proteomes" id="UP000233535">
    <property type="component" value="Unassembled WGS sequence"/>
</dbReference>
<accession>A0A2N3HUU5</accession>
<dbReference type="EMBL" id="MVDD01000011">
    <property type="protein sequence ID" value="PKQ61834.1"/>
    <property type="molecule type" value="Genomic_DNA"/>
</dbReference>
<comment type="caution">
    <text evidence="1">The sequence shown here is derived from an EMBL/GenBank/DDBJ whole genome shotgun (WGS) entry which is preliminary data.</text>
</comment>